<evidence type="ECO:0000259" key="8">
    <source>
        <dbReference type="PROSITE" id="PS51635"/>
    </source>
</evidence>
<dbReference type="InterPro" id="IPR002641">
    <property type="entry name" value="PNPLA_dom"/>
</dbReference>
<evidence type="ECO:0000256" key="3">
    <source>
        <dbReference type="ARBA" id="ARBA00022963"/>
    </source>
</evidence>
<keyword evidence="7" id="KW-0472">Membrane</keyword>
<comment type="domain">
    <text evidence="6">The nitrogen atoms of the two glycine residues in the GGXR motif define the oxyanion hole, and stabilize the oxyanion that forms during the nucleophilic attack by the catalytic serine during substrate cleavage.</text>
</comment>
<dbReference type="Gene3D" id="3.40.1090.10">
    <property type="entry name" value="Cytosolic phospholipase A2 catalytic domain"/>
    <property type="match status" value="1"/>
</dbReference>
<evidence type="ECO:0000313" key="10">
    <source>
        <dbReference type="Proteomes" id="UP001152523"/>
    </source>
</evidence>
<feature type="domain" description="PNPLA" evidence="8">
    <location>
        <begin position="181"/>
        <end position="393"/>
    </location>
</feature>
<dbReference type="PROSITE" id="PS51635">
    <property type="entry name" value="PNPLA"/>
    <property type="match status" value="1"/>
</dbReference>
<comment type="similarity">
    <text evidence="1 6">Belongs to the patatin family.</text>
</comment>
<keyword evidence="4 6" id="KW-0443">Lipid metabolism</keyword>
<gene>
    <name evidence="9" type="ORF">CEPIT_LOCUS30271</name>
</gene>
<evidence type="ECO:0000256" key="7">
    <source>
        <dbReference type="SAM" id="Phobius"/>
    </source>
</evidence>
<organism evidence="9 10">
    <name type="scientific">Cuscuta epithymum</name>
    <dbReference type="NCBI Taxonomy" id="186058"/>
    <lineage>
        <taxon>Eukaryota</taxon>
        <taxon>Viridiplantae</taxon>
        <taxon>Streptophyta</taxon>
        <taxon>Embryophyta</taxon>
        <taxon>Tracheophyta</taxon>
        <taxon>Spermatophyta</taxon>
        <taxon>Magnoliopsida</taxon>
        <taxon>eudicotyledons</taxon>
        <taxon>Gunneridae</taxon>
        <taxon>Pentapetalae</taxon>
        <taxon>asterids</taxon>
        <taxon>lamiids</taxon>
        <taxon>Solanales</taxon>
        <taxon>Convolvulaceae</taxon>
        <taxon>Cuscuteae</taxon>
        <taxon>Cuscuta</taxon>
        <taxon>Cuscuta subgen. Cuscuta</taxon>
    </lineage>
</organism>
<dbReference type="EMBL" id="CAMAPF010000958">
    <property type="protein sequence ID" value="CAH9129980.1"/>
    <property type="molecule type" value="Genomic_DNA"/>
</dbReference>
<dbReference type="InterPro" id="IPR016035">
    <property type="entry name" value="Acyl_Trfase/lysoPLipase"/>
</dbReference>
<feature type="short sequence motif" description="DGA/G" evidence="5">
    <location>
        <begin position="380"/>
        <end position="382"/>
    </location>
</feature>
<evidence type="ECO:0000256" key="4">
    <source>
        <dbReference type="ARBA" id="ARBA00023098"/>
    </source>
</evidence>
<comment type="caution">
    <text evidence="9">The sequence shown here is derived from an EMBL/GenBank/DDBJ whole genome shotgun (WGS) entry which is preliminary data.</text>
</comment>
<dbReference type="CDD" id="cd07199">
    <property type="entry name" value="Pat17_PNPLA8_PNPLA9_like"/>
    <property type="match status" value="1"/>
</dbReference>
<dbReference type="Proteomes" id="UP001152523">
    <property type="component" value="Unassembled WGS sequence"/>
</dbReference>
<dbReference type="Pfam" id="PF01734">
    <property type="entry name" value="Patatin"/>
    <property type="match status" value="1"/>
</dbReference>
<keyword evidence="3 6" id="KW-0442">Lipid degradation</keyword>
<evidence type="ECO:0000256" key="6">
    <source>
        <dbReference type="RuleBase" id="RU361262"/>
    </source>
</evidence>
<reference evidence="9" key="1">
    <citation type="submission" date="2022-07" db="EMBL/GenBank/DDBJ databases">
        <authorList>
            <person name="Macas J."/>
            <person name="Novak P."/>
            <person name="Neumann P."/>
        </authorList>
    </citation>
    <scope>NUCLEOTIDE SEQUENCE</scope>
</reference>
<dbReference type="AlphaFoldDB" id="A0AAV0F3N6"/>
<comment type="function">
    <text evidence="6">Lipolytic acyl hydrolase (LAH).</text>
</comment>
<sequence>MVQYHTGPVRYHAGSDLFTFKKYIRTYLINFTRKKKLIHLKILRSTCQIANFPCFKRIKRLPHHNRHALQLPAHLAALFISLFAFFDIYCTKIRECFEFLRFFPAMSAPYLTAEDVMLEEPSIDTDKLSYEIFSILESKFLFGYDNQKLWIPKSIPPALEVVSTPPPVQAIKNSRGKVCVLSIDGGGMRSILSGKAMAYLEQALKAKSGNPDARISDYFDVAAGSGVGGIFTAMLFGTKDQNRPIFKADETWRFLAENGGKLFPTKGSSSGRTGIFGRIFRYNSTGSSVAGLEKAMKEAFAEEKTGRSLTLKDTLKPVLIPCYDLSSRAPFLFSRADALESDSFDFRLWEVCRATSAEAGVFGPVLMRSVDGSTRCLAVDGGVAMSNPTAAAITHVLHNKEEFPLVRGLEDILVLSLGTGQLLEGCSLPCEQVKEWKGNEWARISGDCSADLVDHAVAMAFGQSRSSNYVRIQANGSSVDGGVCLDTDPGPNNVRKLVRMADEMLLQKNVESVLFGGKRIGEESNSQKLDWLAGELVEEQQRRRISGLSPIVTIKKAAPPPNSNSS</sequence>
<protein>
    <recommendedName>
        <fullName evidence="6">Patatin</fullName>
        <ecNumber evidence="6">3.1.1.-</ecNumber>
    </recommendedName>
</protein>
<keyword evidence="7" id="KW-1133">Transmembrane helix</keyword>
<keyword evidence="7" id="KW-0812">Transmembrane</keyword>
<comment type="caution">
    <text evidence="5">Lacks conserved residue(s) required for the propagation of feature annotation.</text>
</comment>
<evidence type="ECO:0000256" key="5">
    <source>
        <dbReference type="PROSITE-ProRule" id="PRU01161"/>
    </source>
</evidence>
<evidence type="ECO:0000256" key="2">
    <source>
        <dbReference type="ARBA" id="ARBA00022801"/>
    </source>
</evidence>
<proteinExistence type="inferred from homology"/>
<accession>A0AAV0F3N6</accession>
<dbReference type="PANTHER" id="PTHR32241:SF3">
    <property type="entry name" value="PATATIN-LIKE PROTEIN 6"/>
    <property type="match status" value="1"/>
</dbReference>
<dbReference type="SUPFAM" id="SSF52151">
    <property type="entry name" value="FabD/lysophospholipase-like"/>
    <property type="match status" value="1"/>
</dbReference>
<feature type="transmembrane region" description="Helical" evidence="7">
    <location>
        <begin position="67"/>
        <end position="86"/>
    </location>
</feature>
<keyword evidence="2 6" id="KW-0378">Hydrolase</keyword>
<dbReference type="GO" id="GO:0016787">
    <property type="term" value="F:hydrolase activity"/>
    <property type="evidence" value="ECO:0007669"/>
    <property type="project" value="UniProtKB-KW"/>
</dbReference>
<keyword evidence="10" id="KW-1185">Reference proteome</keyword>
<dbReference type="PANTHER" id="PTHR32241">
    <property type="entry name" value="PATATIN-LIKE PROTEIN 6"/>
    <property type="match status" value="1"/>
</dbReference>
<dbReference type="EC" id="3.1.1.-" evidence="6"/>
<dbReference type="GO" id="GO:0016042">
    <property type="term" value="P:lipid catabolic process"/>
    <property type="evidence" value="ECO:0007669"/>
    <property type="project" value="UniProtKB-KW"/>
</dbReference>
<evidence type="ECO:0000313" key="9">
    <source>
        <dbReference type="EMBL" id="CAH9129980.1"/>
    </source>
</evidence>
<evidence type="ECO:0000256" key="1">
    <source>
        <dbReference type="ARBA" id="ARBA00010240"/>
    </source>
</evidence>
<name>A0AAV0F3N6_9ASTE</name>